<feature type="region of interest" description="Disordered" evidence="1">
    <location>
        <begin position="1"/>
        <end position="27"/>
    </location>
</feature>
<reference evidence="2 3" key="1">
    <citation type="submission" date="2019-05" db="EMBL/GenBank/DDBJ databases">
        <title>Another draft genome of Portunus trituberculatus and its Hox gene families provides insights of decapod evolution.</title>
        <authorList>
            <person name="Jeong J.-H."/>
            <person name="Song I."/>
            <person name="Kim S."/>
            <person name="Choi T."/>
            <person name="Kim D."/>
            <person name="Ryu S."/>
            <person name="Kim W."/>
        </authorList>
    </citation>
    <scope>NUCLEOTIDE SEQUENCE [LARGE SCALE GENOMIC DNA]</scope>
    <source>
        <tissue evidence="2">Muscle</tissue>
    </source>
</reference>
<organism evidence="2 3">
    <name type="scientific">Portunus trituberculatus</name>
    <name type="common">Swimming crab</name>
    <name type="synonym">Neptunus trituberculatus</name>
    <dbReference type="NCBI Taxonomy" id="210409"/>
    <lineage>
        <taxon>Eukaryota</taxon>
        <taxon>Metazoa</taxon>
        <taxon>Ecdysozoa</taxon>
        <taxon>Arthropoda</taxon>
        <taxon>Crustacea</taxon>
        <taxon>Multicrustacea</taxon>
        <taxon>Malacostraca</taxon>
        <taxon>Eumalacostraca</taxon>
        <taxon>Eucarida</taxon>
        <taxon>Decapoda</taxon>
        <taxon>Pleocyemata</taxon>
        <taxon>Brachyura</taxon>
        <taxon>Eubrachyura</taxon>
        <taxon>Portunoidea</taxon>
        <taxon>Portunidae</taxon>
        <taxon>Portuninae</taxon>
        <taxon>Portunus</taxon>
    </lineage>
</organism>
<evidence type="ECO:0000256" key="1">
    <source>
        <dbReference type="SAM" id="MobiDB-lite"/>
    </source>
</evidence>
<protein>
    <submittedName>
        <fullName evidence="2">Uncharacterized protein</fullName>
    </submittedName>
</protein>
<feature type="compositionally biased region" description="Low complexity" evidence="1">
    <location>
        <begin position="1"/>
        <end position="20"/>
    </location>
</feature>
<dbReference type="AlphaFoldDB" id="A0A5B7INY7"/>
<evidence type="ECO:0000313" key="3">
    <source>
        <dbReference type="Proteomes" id="UP000324222"/>
    </source>
</evidence>
<dbReference type="Proteomes" id="UP000324222">
    <property type="component" value="Unassembled WGS sequence"/>
</dbReference>
<gene>
    <name evidence="2" type="ORF">E2C01_078913</name>
</gene>
<proteinExistence type="predicted"/>
<dbReference type="EMBL" id="VSRR010064682">
    <property type="protein sequence ID" value="MPC84185.1"/>
    <property type="molecule type" value="Genomic_DNA"/>
</dbReference>
<sequence>MSDSNNSGGDGNGSVVVDDGITCSRGDHGKDEVVVMVDIMVKEMVVVVVIEVVGEESSW</sequence>
<keyword evidence="3" id="KW-1185">Reference proteome</keyword>
<evidence type="ECO:0000313" key="2">
    <source>
        <dbReference type="EMBL" id="MPC84185.1"/>
    </source>
</evidence>
<comment type="caution">
    <text evidence="2">The sequence shown here is derived from an EMBL/GenBank/DDBJ whole genome shotgun (WGS) entry which is preliminary data.</text>
</comment>
<name>A0A5B7INY7_PORTR</name>
<accession>A0A5B7INY7</accession>